<feature type="domain" description="Condensin complex subunit 1 C-terminal" evidence="6">
    <location>
        <begin position="3"/>
        <end position="92"/>
    </location>
</feature>
<dbReference type="Pfam" id="PF12717">
    <property type="entry name" value="Cnd1"/>
    <property type="match status" value="1"/>
</dbReference>
<dbReference type="PANTHER" id="PTHR14222">
    <property type="entry name" value="CONDENSIN"/>
    <property type="match status" value="1"/>
</dbReference>
<evidence type="ECO:0000256" key="5">
    <source>
        <dbReference type="ARBA" id="ARBA00023306"/>
    </source>
</evidence>
<comment type="subcellular location">
    <subcellularLocation>
        <location evidence="1">Nucleus</location>
    </subcellularLocation>
</comment>
<dbReference type="PANTHER" id="PTHR14222:SF2">
    <property type="entry name" value="CONDENSIN COMPLEX SUBUNIT 1"/>
    <property type="match status" value="1"/>
</dbReference>
<evidence type="ECO:0000313" key="8">
    <source>
        <dbReference type="WBParaSite" id="Hba_06017"/>
    </source>
</evidence>
<dbReference type="GO" id="GO:0000779">
    <property type="term" value="C:condensed chromosome, centromeric region"/>
    <property type="evidence" value="ECO:0007669"/>
    <property type="project" value="TreeGrafter"/>
</dbReference>
<keyword evidence="2" id="KW-0132">Cell division</keyword>
<proteinExistence type="predicted"/>
<keyword evidence="7" id="KW-1185">Reference proteome</keyword>
<evidence type="ECO:0000259" key="6">
    <source>
        <dbReference type="Pfam" id="PF12717"/>
    </source>
</evidence>
<organism evidence="7 8">
    <name type="scientific">Heterorhabditis bacteriophora</name>
    <name type="common">Entomopathogenic nematode worm</name>
    <dbReference type="NCBI Taxonomy" id="37862"/>
    <lineage>
        <taxon>Eukaryota</taxon>
        <taxon>Metazoa</taxon>
        <taxon>Ecdysozoa</taxon>
        <taxon>Nematoda</taxon>
        <taxon>Chromadorea</taxon>
        <taxon>Rhabditida</taxon>
        <taxon>Rhabditina</taxon>
        <taxon>Rhabditomorpha</taxon>
        <taxon>Strongyloidea</taxon>
        <taxon>Heterorhabditidae</taxon>
        <taxon>Heterorhabditis</taxon>
    </lineage>
</organism>
<dbReference type="GO" id="GO:0010032">
    <property type="term" value="P:meiotic chromosome condensation"/>
    <property type="evidence" value="ECO:0007669"/>
    <property type="project" value="TreeGrafter"/>
</dbReference>
<dbReference type="InterPro" id="IPR026971">
    <property type="entry name" value="CND1/NCAPD3"/>
</dbReference>
<evidence type="ECO:0000256" key="3">
    <source>
        <dbReference type="ARBA" id="ARBA00022776"/>
    </source>
</evidence>
<reference evidence="8" key="1">
    <citation type="submission" date="2016-11" db="UniProtKB">
        <authorList>
            <consortium name="WormBaseParasite"/>
        </authorList>
    </citation>
    <scope>IDENTIFICATION</scope>
</reference>
<evidence type="ECO:0000256" key="2">
    <source>
        <dbReference type="ARBA" id="ARBA00022618"/>
    </source>
</evidence>
<name>A0A1I7WLS7_HETBA</name>
<dbReference type="Proteomes" id="UP000095283">
    <property type="component" value="Unplaced"/>
</dbReference>
<evidence type="ECO:0000313" key="7">
    <source>
        <dbReference type="Proteomes" id="UP000095283"/>
    </source>
</evidence>
<accession>A0A1I7WLS7</accession>
<dbReference type="AlphaFoldDB" id="A0A1I7WLS7"/>
<evidence type="ECO:0000256" key="4">
    <source>
        <dbReference type="ARBA" id="ARBA00023242"/>
    </source>
</evidence>
<keyword evidence="3" id="KW-0498">Mitosis</keyword>
<sequence length="202" mass="23631">MHGALADSARCFLDPVPSIANLTRLFFNELGKKGSVIYNLMPDFISRLSRNSREMPLPKFKIIFQHLVKLLKDKHADALVEKICHRFELAKSTHGTAKNRDLALYFSFCVSLFPLNDRSFYKVRDALPVYSSFLEDQRIYNDFLSSLQPLIRTTKNIDVKVVYILHNNVLLYDIFNIICNKKEWKRRITRLLIKKSSLLRCF</sequence>
<dbReference type="GO" id="GO:0005634">
    <property type="term" value="C:nucleus"/>
    <property type="evidence" value="ECO:0007669"/>
    <property type="project" value="UniProtKB-SubCell"/>
</dbReference>
<dbReference type="GO" id="GO:0042393">
    <property type="term" value="F:histone binding"/>
    <property type="evidence" value="ECO:0007669"/>
    <property type="project" value="TreeGrafter"/>
</dbReference>
<protein>
    <submittedName>
        <fullName evidence="8">Cnd1 domain-containing protein</fullName>
    </submittedName>
</protein>
<dbReference type="WBParaSite" id="Hba_06017">
    <property type="protein sequence ID" value="Hba_06017"/>
    <property type="gene ID" value="Hba_06017"/>
</dbReference>
<keyword evidence="4" id="KW-0539">Nucleus</keyword>
<keyword evidence="5" id="KW-0131">Cell cycle</keyword>
<dbReference type="GO" id="GO:0051301">
    <property type="term" value="P:cell division"/>
    <property type="evidence" value="ECO:0007669"/>
    <property type="project" value="UniProtKB-KW"/>
</dbReference>
<dbReference type="GO" id="GO:0000796">
    <property type="term" value="C:condensin complex"/>
    <property type="evidence" value="ECO:0007669"/>
    <property type="project" value="TreeGrafter"/>
</dbReference>
<evidence type="ECO:0000256" key="1">
    <source>
        <dbReference type="ARBA" id="ARBA00004123"/>
    </source>
</evidence>
<dbReference type="GO" id="GO:0007076">
    <property type="term" value="P:mitotic chromosome condensation"/>
    <property type="evidence" value="ECO:0007669"/>
    <property type="project" value="InterPro"/>
</dbReference>
<dbReference type="InterPro" id="IPR032682">
    <property type="entry name" value="Cnd1_C"/>
</dbReference>